<evidence type="ECO:0000259" key="1">
    <source>
        <dbReference type="Pfam" id="PF20150"/>
    </source>
</evidence>
<dbReference type="InterPro" id="IPR045518">
    <property type="entry name" value="2EXR"/>
</dbReference>
<comment type="caution">
    <text evidence="2">The sequence shown here is derived from an EMBL/GenBank/DDBJ whole genome shotgun (WGS) entry which is preliminary data.</text>
</comment>
<dbReference type="Proteomes" id="UP001244011">
    <property type="component" value="Unassembled WGS sequence"/>
</dbReference>
<evidence type="ECO:0000313" key="2">
    <source>
        <dbReference type="EMBL" id="KAK1765344.1"/>
    </source>
</evidence>
<feature type="domain" description="2EXR" evidence="1">
    <location>
        <begin position="11"/>
        <end position="109"/>
    </location>
</feature>
<dbReference type="Pfam" id="PF20150">
    <property type="entry name" value="2EXR"/>
    <property type="match status" value="1"/>
</dbReference>
<sequence length="330" mass="37441">MNTNGTPLRRFTPFANLPKEIRLLIWEECMLAVPPRVLDLSTVMDEDSDEDGIRFTIEPPLLSRACGESRAVALRDGRSFLLTHRYPAERGGRSTASVRTWFSGRRDLLELAGERGYSPRRVWVFDAEMMGLLACASHVMLHPGAGPELIAMVVRPGVCPRIRNIDVMLERFEVADAEAMTPAEVFEFFGDDQLVLLDMEDIIRAREVLERQPAWRHSPYWVKTWYDFSQLDSEAVGVKIRQARKRVIDAWLRARLPDLSSVDELDDQAAALAIGRARSAVLGHMPTVRAVRCCDWPYVDMEVKDVVCTWRDDAALKTALESFVHSLETI</sequence>
<dbReference type="AlphaFoldDB" id="A0AAJ0FKB0"/>
<dbReference type="PANTHER" id="PTHR35910:SF6">
    <property type="entry name" value="2EXR DOMAIN-CONTAINING PROTEIN"/>
    <property type="match status" value="1"/>
</dbReference>
<accession>A0AAJ0FKB0</accession>
<evidence type="ECO:0000313" key="3">
    <source>
        <dbReference type="Proteomes" id="UP001244011"/>
    </source>
</evidence>
<dbReference type="RefSeq" id="XP_060281557.1">
    <property type="nucleotide sequence ID" value="XM_060431742.1"/>
</dbReference>
<organism evidence="2 3">
    <name type="scientific">Phialemonium atrogriseum</name>
    <dbReference type="NCBI Taxonomy" id="1093897"/>
    <lineage>
        <taxon>Eukaryota</taxon>
        <taxon>Fungi</taxon>
        <taxon>Dikarya</taxon>
        <taxon>Ascomycota</taxon>
        <taxon>Pezizomycotina</taxon>
        <taxon>Sordariomycetes</taxon>
        <taxon>Sordariomycetidae</taxon>
        <taxon>Cephalothecales</taxon>
        <taxon>Cephalothecaceae</taxon>
        <taxon>Phialemonium</taxon>
    </lineage>
</organism>
<proteinExistence type="predicted"/>
<dbReference type="EMBL" id="MU839016">
    <property type="protein sequence ID" value="KAK1765344.1"/>
    <property type="molecule type" value="Genomic_DNA"/>
</dbReference>
<reference evidence="2" key="1">
    <citation type="submission" date="2023-06" db="EMBL/GenBank/DDBJ databases">
        <title>Genome-scale phylogeny and comparative genomics of the fungal order Sordariales.</title>
        <authorList>
            <consortium name="Lawrence Berkeley National Laboratory"/>
            <person name="Hensen N."/>
            <person name="Bonometti L."/>
            <person name="Westerberg I."/>
            <person name="Brannstrom I.O."/>
            <person name="Guillou S."/>
            <person name="Cros-Aarteil S."/>
            <person name="Calhoun S."/>
            <person name="Haridas S."/>
            <person name="Kuo A."/>
            <person name="Mondo S."/>
            <person name="Pangilinan J."/>
            <person name="Riley R."/>
            <person name="Labutti K."/>
            <person name="Andreopoulos B."/>
            <person name="Lipzen A."/>
            <person name="Chen C."/>
            <person name="Yanf M."/>
            <person name="Daum C."/>
            <person name="Ng V."/>
            <person name="Clum A."/>
            <person name="Steindorff A."/>
            <person name="Ohm R."/>
            <person name="Martin F."/>
            <person name="Silar P."/>
            <person name="Natvig D."/>
            <person name="Lalanne C."/>
            <person name="Gautier V."/>
            <person name="Ament-Velasquez S.L."/>
            <person name="Kruys A."/>
            <person name="Hutchinson M.I."/>
            <person name="Powell A.J."/>
            <person name="Barry K."/>
            <person name="Miller A.N."/>
            <person name="Grigoriev I.V."/>
            <person name="Debuchy R."/>
            <person name="Gladieux P."/>
            <person name="Thoren M.H."/>
            <person name="Johannesson H."/>
        </authorList>
    </citation>
    <scope>NUCLEOTIDE SEQUENCE</scope>
    <source>
        <strain evidence="2">8032-3</strain>
    </source>
</reference>
<keyword evidence="3" id="KW-1185">Reference proteome</keyword>
<dbReference type="GeneID" id="85314929"/>
<protein>
    <recommendedName>
        <fullName evidence="1">2EXR domain-containing protein</fullName>
    </recommendedName>
</protein>
<gene>
    <name evidence="2" type="ORF">QBC33DRAFT_593587</name>
</gene>
<dbReference type="PANTHER" id="PTHR35910">
    <property type="entry name" value="2EXR DOMAIN-CONTAINING PROTEIN"/>
    <property type="match status" value="1"/>
</dbReference>
<name>A0AAJ0FKB0_9PEZI</name>